<dbReference type="Gene3D" id="3.40.50.720">
    <property type="entry name" value="NAD(P)-binding Rossmann-like Domain"/>
    <property type="match status" value="1"/>
</dbReference>
<evidence type="ECO:0000256" key="2">
    <source>
        <dbReference type="RuleBase" id="RU000363"/>
    </source>
</evidence>
<dbReference type="SUPFAM" id="SSF51735">
    <property type="entry name" value="NAD(P)-binding Rossmann-fold domains"/>
    <property type="match status" value="1"/>
</dbReference>
<dbReference type="EMBL" id="FSFA01000001">
    <property type="protein sequence ID" value="SHW98404.1"/>
    <property type="molecule type" value="Genomic_DNA"/>
</dbReference>
<comment type="similarity">
    <text evidence="2">Belongs to the short-chain dehydrogenases/reductases (SDR) family.</text>
</comment>
<dbReference type="InterPro" id="IPR036291">
    <property type="entry name" value="NAD(P)-bd_dom_sf"/>
</dbReference>
<dbReference type="PRINTS" id="PR00080">
    <property type="entry name" value="SDRFAMILY"/>
</dbReference>
<dbReference type="PANTHER" id="PTHR43157:SF31">
    <property type="entry name" value="PHOSPHATIDYLINOSITOL-GLYCAN BIOSYNTHESIS CLASS F PROTEIN"/>
    <property type="match status" value="1"/>
</dbReference>
<evidence type="ECO:0000256" key="1">
    <source>
        <dbReference type="ARBA" id="ARBA00023002"/>
    </source>
</evidence>
<reference evidence="3 4" key="1">
    <citation type="submission" date="2016-11" db="EMBL/GenBank/DDBJ databases">
        <authorList>
            <consortium name="Pathogen Informatics"/>
        </authorList>
    </citation>
    <scope>NUCLEOTIDE SEQUENCE [LARGE SCALE GENOMIC DNA]</scope>
    <source>
        <strain evidence="3 4">968</strain>
    </source>
</reference>
<protein>
    <submittedName>
        <fullName evidence="3">Dehydrogenase of uncharacterized specificity, short-chain alcohol dehydrogenase like protein</fullName>
        <ecNumber evidence="3">1.1.1.100</ecNumber>
    </submittedName>
</protein>
<evidence type="ECO:0000313" key="4">
    <source>
        <dbReference type="Proteomes" id="UP000185183"/>
    </source>
</evidence>
<sequence>MSNHHQGLPDLAGKNIVITGANGDLGAECATVLARQGARVVLACRNIRTAMSVASRIGGNAAVEQLDLASLASVRAFAERFDEPIDVLVNNAGIMMVPEGRTTDGFENTFGVNHLGHFALTGLLLDRIRGRVVTVSSLAHLGATRRGLADPNFRSRRYNRRVAYSNSKIGNLLFARELNRRLTAAGSPLISVAAHPGVVSTGLYDHSELPFANKLKPLVELAGGTLTEGANPILRAAVGTDVKGGDFFGPLFGFRGTRAVRSPSSRLSRSTQQARRLWGVSEQLTAVRYPLPV</sequence>
<dbReference type="Pfam" id="PF00106">
    <property type="entry name" value="adh_short"/>
    <property type="match status" value="1"/>
</dbReference>
<name>A0A9Q7SBW1_9MYCO</name>
<dbReference type="InterPro" id="IPR002347">
    <property type="entry name" value="SDR_fam"/>
</dbReference>
<dbReference type="Proteomes" id="UP000185183">
    <property type="component" value="Unassembled WGS sequence"/>
</dbReference>
<evidence type="ECO:0000313" key="3">
    <source>
        <dbReference type="EMBL" id="SHW98404.1"/>
    </source>
</evidence>
<dbReference type="AlphaFoldDB" id="A0A9Q7SBW1"/>
<accession>A0A9Q7SBW1</accession>
<gene>
    <name evidence="3" type="primary">fabG_2</name>
    <name evidence="3" type="ORF">SAMEA2275694_01130</name>
</gene>
<comment type="caution">
    <text evidence="3">The sequence shown here is derived from an EMBL/GenBank/DDBJ whole genome shotgun (WGS) entry which is preliminary data.</text>
</comment>
<dbReference type="GO" id="GO:0004316">
    <property type="term" value="F:3-oxoacyl-[acyl-carrier-protein] reductase (NADPH) activity"/>
    <property type="evidence" value="ECO:0007669"/>
    <property type="project" value="UniProtKB-EC"/>
</dbReference>
<dbReference type="EC" id="1.1.1.100" evidence="3"/>
<keyword evidence="1 3" id="KW-0560">Oxidoreductase</keyword>
<dbReference type="NCBIfam" id="NF004846">
    <property type="entry name" value="PRK06197.1"/>
    <property type="match status" value="1"/>
</dbReference>
<dbReference type="PRINTS" id="PR00081">
    <property type="entry name" value="GDHRDH"/>
</dbReference>
<proteinExistence type="inferred from homology"/>
<dbReference type="RefSeq" id="WP_074319979.1">
    <property type="nucleotide sequence ID" value="NZ_CP065265.1"/>
</dbReference>
<organism evidence="3 4">
    <name type="scientific">Mycobacteroides abscessus subsp. bolletii</name>
    <dbReference type="NCBI Taxonomy" id="319705"/>
    <lineage>
        <taxon>Bacteria</taxon>
        <taxon>Bacillati</taxon>
        <taxon>Actinomycetota</taxon>
        <taxon>Actinomycetes</taxon>
        <taxon>Mycobacteriales</taxon>
        <taxon>Mycobacteriaceae</taxon>
        <taxon>Mycobacteroides</taxon>
        <taxon>Mycobacteroides abscessus</taxon>
    </lineage>
</organism>
<dbReference type="PANTHER" id="PTHR43157">
    <property type="entry name" value="PHOSPHATIDYLINOSITOL-GLYCAN BIOSYNTHESIS CLASS F PROTEIN-RELATED"/>
    <property type="match status" value="1"/>
</dbReference>